<dbReference type="SUPFAM" id="SSF53098">
    <property type="entry name" value="Ribonuclease H-like"/>
    <property type="match status" value="1"/>
</dbReference>
<evidence type="ECO:0000313" key="3">
    <source>
        <dbReference type="Proteomes" id="UP000475862"/>
    </source>
</evidence>
<gene>
    <name evidence="2" type="ORF">AGLY_016596</name>
</gene>
<dbReference type="EMBL" id="VYZN01000468">
    <property type="protein sequence ID" value="KAE9522965.1"/>
    <property type="molecule type" value="Genomic_DNA"/>
</dbReference>
<dbReference type="InterPro" id="IPR012337">
    <property type="entry name" value="RNaseH-like_sf"/>
</dbReference>
<evidence type="ECO:0000259" key="1">
    <source>
        <dbReference type="Pfam" id="PF05699"/>
    </source>
</evidence>
<dbReference type="AlphaFoldDB" id="A0A6G0SXZ5"/>
<feature type="domain" description="HAT C-terminal dimerisation" evidence="1">
    <location>
        <begin position="197"/>
        <end position="256"/>
    </location>
</feature>
<keyword evidence="3" id="KW-1185">Reference proteome</keyword>
<dbReference type="Proteomes" id="UP000475862">
    <property type="component" value="Unassembled WGS sequence"/>
</dbReference>
<reference evidence="2 3" key="1">
    <citation type="submission" date="2019-08" db="EMBL/GenBank/DDBJ databases">
        <title>The genome of the soybean aphid Biotype 1, its phylome, world population structure and adaptation to the North American continent.</title>
        <authorList>
            <person name="Giordano R."/>
            <person name="Donthu R.K."/>
            <person name="Hernandez A.G."/>
            <person name="Wright C.L."/>
            <person name="Zimin A.V."/>
        </authorList>
    </citation>
    <scope>NUCLEOTIDE SEQUENCE [LARGE SCALE GENOMIC DNA]</scope>
    <source>
        <tissue evidence="2">Whole aphids</tissue>
    </source>
</reference>
<dbReference type="PANTHER" id="PTHR45749">
    <property type="match status" value="1"/>
</dbReference>
<accession>A0A6G0SXZ5</accession>
<dbReference type="PANTHER" id="PTHR45749:SF23">
    <property type="entry name" value="ZINC FINGER MYM-TYPE PROTEIN 1-LIKE"/>
    <property type="match status" value="1"/>
</dbReference>
<organism evidence="2 3">
    <name type="scientific">Aphis glycines</name>
    <name type="common">Soybean aphid</name>
    <dbReference type="NCBI Taxonomy" id="307491"/>
    <lineage>
        <taxon>Eukaryota</taxon>
        <taxon>Metazoa</taxon>
        <taxon>Ecdysozoa</taxon>
        <taxon>Arthropoda</taxon>
        <taxon>Hexapoda</taxon>
        <taxon>Insecta</taxon>
        <taxon>Pterygota</taxon>
        <taxon>Neoptera</taxon>
        <taxon>Paraneoptera</taxon>
        <taxon>Hemiptera</taxon>
        <taxon>Sternorrhyncha</taxon>
        <taxon>Aphidomorpha</taxon>
        <taxon>Aphidoidea</taxon>
        <taxon>Aphididae</taxon>
        <taxon>Aphidini</taxon>
        <taxon>Aphis</taxon>
        <taxon>Aphis</taxon>
    </lineage>
</organism>
<protein>
    <recommendedName>
        <fullName evidence="1">HAT C-terminal dimerisation domain-containing protein</fullName>
    </recommendedName>
</protein>
<dbReference type="GO" id="GO:0046983">
    <property type="term" value="F:protein dimerization activity"/>
    <property type="evidence" value="ECO:0007669"/>
    <property type="project" value="InterPro"/>
</dbReference>
<dbReference type="InterPro" id="IPR008906">
    <property type="entry name" value="HATC_C_dom"/>
</dbReference>
<comment type="caution">
    <text evidence="2">The sequence shown here is derived from an EMBL/GenBank/DDBJ whole genome shotgun (WGS) entry which is preliminary data.</text>
</comment>
<dbReference type="OrthoDB" id="6629154at2759"/>
<sequence>MAKKVISMIVTKIQQAKYFSISLDSIPDISRVDQLSFIVRYVSKEECPIERFIRFILNCSHKAKDMATIVLQTLKNYDLDIANCREQSYDNASNMSGAYSGLQARIKEVNSLAIFIPCSAHSLNLVGSCAAESCEAAISFFKVCEGEFNLKDFYPGDLDENIKNECFHLQAHLLSTEATKEKIMSSLELYKFILENGFIDIYPNIGISLRMLLSTPVSKCSAERSFSALKRIKKYLRLNTEKKRLTSLAVLYIESEVMQAVDYSEAIRSFAEQKARCVKIC</sequence>
<name>A0A6G0SXZ5_APHGL</name>
<evidence type="ECO:0000313" key="2">
    <source>
        <dbReference type="EMBL" id="KAE9522965.1"/>
    </source>
</evidence>
<dbReference type="Pfam" id="PF05699">
    <property type="entry name" value="Dimer_Tnp_hAT"/>
    <property type="match status" value="1"/>
</dbReference>
<proteinExistence type="predicted"/>